<dbReference type="InterPro" id="IPR037238">
    <property type="entry name" value="YbiA-like_sf"/>
</dbReference>
<evidence type="ECO:0000313" key="4">
    <source>
        <dbReference type="EMBL" id="MER8934720.1"/>
    </source>
</evidence>
<dbReference type="InterPro" id="IPR012816">
    <property type="entry name" value="NADAR"/>
</dbReference>
<dbReference type="Pfam" id="PF08719">
    <property type="entry name" value="NADAR"/>
    <property type="match status" value="1"/>
</dbReference>
<dbReference type="Proteomes" id="UP001464387">
    <property type="component" value="Unassembled WGS sequence"/>
</dbReference>
<keyword evidence="5" id="KW-1185">Reference proteome</keyword>
<evidence type="ECO:0000256" key="1">
    <source>
        <dbReference type="ARBA" id="ARBA00000022"/>
    </source>
</evidence>
<accession>A0ABV1YHW0</accession>
<dbReference type="Gene3D" id="1.10.357.40">
    <property type="entry name" value="YbiA-like"/>
    <property type="match status" value="1"/>
</dbReference>
<reference evidence="4 5" key="1">
    <citation type="journal article" date="2024" name="Proc. Natl. Acad. Sci. U.S.A.">
        <title>The evolutionary genomics of adaptation to stress in wild rhizobium bacteria.</title>
        <authorList>
            <person name="Kehlet-Delgado H."/>
            <person name="Montoya A.P."/>
            <person name="Jensen K.T."/>
            <person name="Wendlandt C.E."/>
            <person name="Dexheimer C."/>
            <person name="Roberts M."/>
            <person name="Torres Martinez L."/>
            <person name="Friesen M.L."/>
            <person name="Griffitts J.S."/>
            <person name="Porter S.S."/>
        </authorList>
    </citation>
    <scope>NUCLEOTIDE SEQUENCE [LARGE SCALE GENOMIC DNA]</scope>
    <source>
        <strain evidence="4 5">M0729</strain>
    </source>
</reference>
<dbReference type="CDD" id="cd15457">
    <property type="entry name" value="NADAR"/>
    <property type="match status" value="1"/>
</dbReference>
<comment type="catalytic activity">
    <reaction evidence="1">
        <text>5-amino-6-(5-phospho-D-ribosylamino)uracil + H2O = 5,6-diaminouracil + D-ribose 5-phosphate</text>
        <dbReference type="Rhea" id="RHEA:55020"/>
        <dbReference type="ChEBI" id="CHEBI:15377"/>
        <dbReference type="ChEBI" id="CHEBI:46252"/>
        <dbReference type="ChEBI" id="CHEBI:58453"/>
        <dbReference type="ChEBI" id="CHEBI:78346"/>
    </reaction>
</comment>
<sequence>MAEMRTYQRAQAVVFRKTNERFGGLSNMAPGYPLEINGTRIHTAEALYQASRFPHLPDVQHLIIRQISPMTAKMRSKPFRKDSRPDWERVRVPIMKWCLRVKLAQNWENFGQLLLETDTLPIVEDSRKDEYWGAKASEDGTLHGNNVLGRLLMELREKLKRDPSTLFEVQPLPVDDFLLFGLTIPPIAALARKHLIVQPQAKKILPPAQASFLDSDHR</sequence>
<evidence type="ECO:0000259" key="3">
    <source>
        <dbReference type="Pfam" id="PF08719"/>
    </source>
</evidence>
<protein>
    <submittedName>
        <fullName evidence="4">NADAR family protein</fullName>
    </submittedName>
</protein>
<gene>
    <name evidence="4" type="ORF">NKI33_17280</name>
</gene>
<dbReference type="NCBIfam" id="TIGR02464">
    <property type="entry name" value="ribofla_fusion"/>
    <property type="match status" value="1"/>
</dbReference>
<proteinExistence type="predicted"/>
<feature type="domain" description="NADAR" evidence="3">
    <location>
        <begin position="15"/>
        <end position="160"/>
    </location>
</feature>
<evidence type="ECO:0000313" key="5">
    <source>
        <dbReference type="Proteomes" id="UP001464387"/>
    </source>
</evidence>
<organism evidence="4 5">
    <name type="scientific">Mesorhizobium opportunistum</name>
    <dbReference type="NCBI Taxonomy" id="593909"/>
    <lineage>
        <taxon>Bacteria</taxon>
        <taxon>Pseudomonadati</taxon>
        <taxon>Pseudomonadota</taxon>
        <taxon>Alphaproteobacteria</taxon>
        <taxon>Hyphomicrobiales</taxon>
        <taxon>Phyllobacteriaceae</taxon>
        <taxon>Mesorhizobium</taxon>
    </lineage>
</organism>
<evidence type="ECO:0000256" key="2">
    <source>
        <dbReference type="ARBA" id="ARBA00000751"/>
    </source>
</evidence>
<comment type="catalytic activity">
    <reaction evidence="2">
        <text>2,5-diamino-6-hydroxy-4-(5-phosphoribosylamino)-pyrimidine + H2O = 2,5,6-triamino-4-hydroxypyrimidine + D-ribose 5-phosphate</text>
        <dbReference type="Rhea" id="RHEA:23436"/>
        <dbReference type="ChEBI" id="CHEBI:15377"/>
        <dbReference type="ChEBI" id="CHEBI:58614"/>
        <dbReference type="ChEBI" id="CHEBI:78346"/>
        <dbReference type="ChEBI" id="CHEBI:137796"/>
    </reaction>
</comment>
<name>A0ABV1YHW0_9HYPH</name>
<dbReference type="SUPFAM" id="SSF143990">
    <property type="entry name" value="YbiA-like"/>
    <property type="match status" value="1"/>
</dbReference>
<dbReference type="RefSeq" id="WP_287274152.1">
    <property type="nucleotide sequence ID" value="NZ_JAMYMY010000024.1"/>
</dbReference>
<comment type="caution">
    <text evidence="4">The sequence shown here is derived from an EMBL/GenBank/DDBJ whole genome shotgun (WGS) entry which is preliminary data.</text>
</comment>
<dbReference type="EMBL" id="JAMYPJ010000023">
    <property type="protein sequence ID" value="MER8934720.1"/>
    <property type="molecule type" value="Genomic_DNA"/>
</dbReference>